<evidence type="ECO:0000256" key="14">
    <source>
        <dbReference type="HAMAP-Rule" id="MF_00454"/>
    </source>
</evidence>
<comment type="similarity">
    <text evidence="12 14">Belongs to the fluoride channel Fluc/FEX (TC 1.A.43) family.</text>
</comment>
<keyword evidence="17" id="KW-1185">Reference proteome</keyword>
<evidence type="ECO:0000256" key="6">
    <source>
        <dbReference type="ARBA" id="ARBA00022723"/>
    </source>
</evidence>
<dbReference type="Proteomes" id="UP000038083">
    <property type="component" value="Unassembled WGS sequence"/>
</dbReference>
<dbReference type="PANTHER" id="PTHR28259:SF18">
    <property type="entry name" value="FLUORIDE-SPECIFIC ION CHANNEL FLUC"/>
    <property type="match status" value="1"/>
</dbReference>
<dbReference type="InterPro" id="IPR003691">
    <property type="entry name" value="FluC"/>
</dbReference>
<comment type="subcellular location">
    <subcellularLocation>
        <location evidence="1 14">Cell membrane</location>
        <topology evidence="1 14">Multi-pass membrane protein</topology>
    </subcellularLocation>
</comment>
<keyword evidence="10 14" id="KW-0472">Membrane</keyword>
<evidence type="ECO:0000256" key="4">
    <source>
        <dbReference type="ARBA" id="ARBA00022519"/>
    </source>
</evidence>
<name>A0A0B7HKS6_9FLAO</name>
<evidence type="ECO:0000256" key="12">
    <source>
        <dbReference type="ARBA" id="ARBA00035120"/>
    </source>
</evidence>
<organism evidence="16 18">
    <name type="scientific">Capnocytophaga cynodegmi</name>
    <dbReference type="NCBI Taxonomy" id="28189"/>
    <lineage>
        <taxon>Bacteria</taxon>
        <taxon>Pseudomonadati</taxon>
        <taxon>Bacteroidota</taxon>
        <taxon>Flavobacteriia</taxon>
        <taxon>Flavobacteriales</taxon>
        <taxon>Flavobacteriaceae</taxon>
        <taxon>Capnocytophaga</taxon>
    </lineage>
</organism>
<reference evidence="17 18" key="1">
    <citation type="submission" date="2015-01" db="EMBL/GenBank/DDBJ databases">
        <authorList>
            <person name="MANFREDI Pablo"/>
        </authorList>
    </citation>
    <scope>NUCLEOTIDE SEQUENCE [LARGE SCALE GENOMIC DNA]</scope>
    <source>
        <strain evidence="16 18">Ccy74</strain>
        <strain evidence="15 17">Ccyn2B</strain>
    </source>
</reference>
<comment type="catalytic activity">
    <reaction evidence="13">
        <text>fluoride(in) = fluoride(out)</text>
        <dbReference type="Rhea" id="RHEA:76159"/>
        <dbReference type="ChEBI" id="CHEBI:17051"/>
    </reaction>
    <physiologicalReaction direction="left-to-right" evidence="13">
        <dbReference type="Rhea" id="RHEA:76160"/>
    </physiologicalReaction>
</comment>
<sequence length="124" mass="13833">MIKLVLLTGLGSFIGGILRVFVSFILNIKFDKTLHFPIGIMAVNIIGCFLIGIFFAYFKEKPQFGELQYFLMTGILGGFTTFSTFSLETLQLFQNNEPIKAIFYVLGSVLLGITACFLGSKIHF</sequence>
<evidence type="ECO:0000256" key="8">
    <source>
        <dbReference type="ARBA" id="ARBA00023053"/>
    </source>
</evidence>
<evidence type="ECO:0000256" key="10">
    <source>
        <dbReference type="ARBA" id="ARBA00023136"/>
    </source>
</evidence>
<feature type="binding site" evidence="14">
    <location>
        <position position="80"/>
    </location>
    <ligand>
        <name>Na(+)</name>
        <dbReference type="ChEBI" id="CHEBI:29101"/>
        <note>structural</note>
    </ligand>
</feature>
<feature type="transmembrane region" description="Helical" evidence="14">
    <location>
        <begin position="69"/>
        <end position="87"/>
    </location>
</feature>
<comment type="activity regulation">
    <text evidence="14">Na(+) is not transported, but it plays an essential structural role and its presence is essential for fluoride channel function.</text>
</comment>
<protein>
    <recommendedName>
        <fullName evidence="14">Fluoride-specific ion channel FluC</fullName>
    </recommendedName>
</protein>
<dbReference type="AlphaFoldDB" id="A0A0B7HKS6"/>
<keyword evidence="2 14" id="KW-0813">Transport</keyword>
<feature type="binding site" evidence="14">
    <location>
        <position position="77"/>
    </location>
    <ligand>
        <name>Na(+)</name>
        <dbReference type="ChEBI" id="CHEBI:29101"/>
        <note>structural</note>
    </ligand>
</feature>
<keyword evidence="9 14" id="KW-0406">Ion transport</keyword>
<evidence type="ECO:0000256" key="9">
    <source>
        <dbReference type="ARBA" id="ARBA00023065"/>
    </source>
</evidence>
<gene>
    <name evidence="14 16" type="primary">crcB</name>
    <name evidence="14" type="synonym">fluC</name>
    <name evidence="15" type="ORF">CCYN2B_40214</name>
    <name evidence="16" type="ORF">CCYN74_40089</name>
</gene>
<dbReference type="GO" id="GO:0062054">
    <property type="term" value="F:fluoride channel activity"/>
    <property type="evidence" value="ECO:0007669"/>
    <property type="project" value="UniProtKB-UniRule"/>
</dbReference>
<dbReference type="eggNOG" id="COG0239">
    <property type="taxonomic scope" value="Bacteria"/>
</dbReference>
<accession>A0A0B7HKS6</accession>
<evidence type="ECO:0000313" key="17">
    <source>
        <dbReference type="Proteomes" id="UP000038055"/>
    </source>
</evidence>
<evidence type="ECO:0000313" key="16">
    <source>
        <dbReference type="EMBL" id="CEN39870.1"/>
    </source>
</evidence>
<dbReference type="STRING" id="28189.CCYN74_40089"/>
<dbReference type="GO" id="GO:0005886">
    <property type="term" value="C:plasma membrane"/>
    <property type="evidence" value="ECO:0007669"/>
    <property type="project" value="UniProtKB-SubCell"/>
</dbReference>
<dbReference type="RefSeq" id="WP_018279069.1">
    <property type="nucleotide sequence ID" value="NZ_CDOD01000034.1"/>
</dbReference>
<keyword evidence="4" id="KW-0997">Cell inner membrane</keyword>
<evidence type="ECO:0000256" key="11">
    <source>
        <dbReference type="ARBA" id="ARBA00023303"/>
    </source>
</evidence>
<keyword evidence="7 14" id="KW-1133">Transmembrane helix</keyword>
<evidence type="ECO:0000256" key="13">
    <source>
        <dbReference type="ARBA" id="ARBA00035585"/>
    </source>
</evidence>
<evidence type="ECO:0000256" key="1">
    <source>
        <dbReference type="ARBA" id="ARBA00004651"/>
    </source>
</evidence>
<evidence type="ECO:0000256" key="2">
    <source>
        <dbReference type="ARBA" id="ARBA00022448"/>
    </source>
</evidence>
<keyword evidence="5 14" id="KW-0812">Transmembrane</keyword>
<keyword evidence="11 14" id="KW-0407">Ion channel</keyword>
<evidence type="ECO:0000256" key="7">
    <source>
        <dbReference type="ARBA" id="ARBA00022989"/>
    </source>
</evidence>
<dbReference type="HAMAP" id="MF_00454">
    <property type="entry name" value="FluC"/>
    <property type="match status" value="1"/>
</dbReference>
<feature type="transmembrane region" description="Helical" evidence="14">
    <location>
        <begin position="99"/>
        <end position="118"/>
    </location>
</feature>
<proteinExistence type="inferred from homology"/>
<dbReference type="EMBL" id="CDOD01000034">
    <property type="protein sequence ID" value="CEN37814.1"/>
    <property type="molecule type" value="Genomic_DNA"/>
</dbReference>
<dbReference type="OrthoDB" id="9815830at2"/>
<keyword evidence="6 14" id="KW-0479">Metal-binding</keyword>
<feature type="transmembrane region" description="Helical" evidence="14">
    <location>
        <begin position="35"/>
        <end position="57"/>
    </location>
</feature>
<evidence type="ECO:0000256" key="5">
    <source>
        <dbReference type="ARBA" id="ARBA00022692"/>
    </source>
</evidence>
<dbReference type="PANTHER" id="PTHR28259">
    <property type="entry name" value="FLUORIDE EXPORT PROTEIN 1-RELATED"/>
    <property type="match status" value="1"/>
</dbReference>
<keyword evidence="8 14" id="KW-0915">Sodium</keyword>
<evidence type="ECO:0000313" key="15">
    <source>
        <dbReference type="EMBL" id="CEN37814.1"/>
    </source>
</evidence>
<dbReference type="Proteomes" id="UP000038055">
    <property type="component" value="Unassembled WGS sequence"/>
</dbReference>
<evidence type="ECO:0000256" key="3">
    <source>
        <dbReference type="ARBA" id="ARBA00022475"/>
    </source>
</evidence>
<dbReference type="Pfam" id="PF02537">
    <property type="entry name" value="CRCB"/>
    <property type="match status" value="1"/>
</dbReference>
<dbReference type="GO" id="GO:0046872">
    <property type="term" value="F:metal ion binding"/>
    <property type="evidence" value="ECO:0007669"/>
    <property type="project" value="UniProtKB-KW"/>
</dbReference>
<evidence type="ECO:0000313" key="18">
    <source>
        <dbReference type="Proteomes" id="UP000038083"/>
    </source>
</evidence>
<dbReference type="GO" id="GO:0140114">
    <property type="term" value="P:cellular detoxification of fluoride"/>
    <property type="evidence" value="ECO:0007669"/>
    <property type="project" value="UniProtKB-UniRule"/>
</dbReference>
<dbReference type="EMBL" id="CDOG01000034">
    <property type="protein sequence ID" value="CEN39870.1"/>
    <property type="molecule type" value="Genomic_DNA"/>
</dbReference>
<dbReference type="NCBIfam" id="TIGR00494">
    <property type="entry name" value="crcB"/>
    <property type="match status" value="1"/>
</dbReference>
<comment type="function">
    <text evidence="14">Fluoride-specific ion channel. Important for reducing fluoride concentration in the cell, thus reducing its toxicity.</text>
</comment>
<keyword evidence="3 14" id="KW-1003">Cell membrane</keyword>